<evidence type="ECO:0000313" key="4">
    <source>
        <dbReference type="Proteomes" id="UP000095230"/>
    </source>
</evidence>
<name>A0A1E5J1G3_SHECO</name>
<dbReference type="InterPro" id="IPR023365">
    <property type="entry name" value="Sortase_dom-sf"/>
</dbReference>
<proteinExistence type="predicted"/>
<dbReference type="GO" id="GO:0016787">
    <property type="term" value="F:hydrolase activity"/>
    <property type="evidence" value="ECO:0007669"/>
    <property type="project" value="UniProtKB-KW"/>
</dbReference>
<dbReference type="NCBIfam" id="TIGR03784">
    <property type="entry name" value="marine_sortase"/>
    <property type="match status" value="1"/>
</dbReference>
<protein>
    <submittedName>
        <fullName evidence="3">Sortase, marine proteobacterial type</fullName>
    </submittedName>
</protein>
<keyword evidence="2" id="KW-0812">Transmembrane</keyword>
<dbReference type="NCBIfam" id="TIGR01076">
    <property type="entry name" value="sortase_fam"/>
    <property type="match status" value="1"/>
</dbReference>
<dbReference type="AlphaFoldDB" id="A0A1E5J1G3"/>
<dbReference type="RefSeq" id="WP_069670000.1">
    <property type="nucleotide sequence ID" value="NZ_MCBT01000001.1"/>
</dbReference>
<dbReference type="InterPro" id="IPR022445">
    <property type="entry name" value="Sortase_proteobact_type"/>
</dbReference>
<feature type="transmembrane region" description="Helical" evidence="2">
    <location>
        <begin position="12"/>
        <end position="30"/>
    </location>
</feature>
<evidence type="ECO:0000256" key="2">
    <source>
        <dbReference type="SAM" id="Phobius"/>
    </source>
</evidence>
<keyword evidence="2" id="KW-1133">Transmembrane helix</keyword>
<dbReference type="SUPFAM" id="SSF63817">
    <property type="entry name" value="Sortase"/>
    <property type="match status" value="1"/>
</dbReference>
<dbReference type="OrthoDB" id="9790661at2"/>
<evidence type="ECO:0000313" key="3">
    <source>
        <dbReference type="EMBL" id="OEG75878.1"/>
    </source>
</evidence>
<dbReference type="Gene3D" id="2.40.260.10">
    <property type="entry name" value="Sortase"/>
    <property type="match status" value="1"/>
</dbReference>
<dbReference type="Pfam" id="PF04203">
    <property type="entry name" value="Sortase"/>
    <property type="match status" value="1"/>
</dbReference>
<organism evidence="3 4">
    <name type="scientific">Shewanella colwelliana</name>
    <name type="common">Alteromonas colwelliana</name>
    <dbReference type="NCBI Taxonomy" id="23"/>
    <lineage>
        <taxon>Bacteria</taxon>
        <taxon>Pseudomonadati</taxon>
        <taxon>Pseudomonadota</taxon>
        <taxon>Gammaproteobacteria</taxon>
        <taxon>Alteromonadales</taxon>
        <taxon>Shewanellaceae</taxon>
        <taxon>Shewanella</taxon>
    </lineage>
</organism>
<dbReference type="Proteomes" id="UP000095230">
    <property type="component" value="Unassembled WGS sequence"/>
</dbReference>
<keyword evidence="1" id="KW-0378">Hydrolase</keyword>
<dbReference type="EMBL" id="MCBT01000001">
    <property type="protein sequence ID" value="OEG75878.1"/>
    <property type="molecule type" value="Genomic_DNA"/>
</dbReference>
<dbReference type="InterPro" id="IPR005754">
    <property type="entry name" value="Sortase"/>
</dbReference>
<comment type="caution">
    <text evidence="3">The sequence shown here is derived from an EMBL/GenBank/DDBJ whole genome shotgun (WGS) entry which is preliminary data.</text>
</comment>
<dbReference type="STRING" id="23.BEL05_16820"/>
<evidence type="ECO:0000256" key="1">
    <source>
        <dbReference type="ARBA" id="ARBA00022801"/>
    </source>
</evidence>
<keyword evidence="2" id="KW-0472">Membrane</keyword>
<sequence length="218" mass="23905">MATGLSVVRRRYVIVGVVIASLLMIKGGYMQAKAHFAQYLIEQAWQRTLVDNLAHKPWSWADTFPVAKLSFVHQSAAQQGGELFVLAGASGRNLAFGPAAILGNSEVNRWGNTIIAGHRDTHFARLKGVTVGQLIKLQDSGGAERLYRVSNTHIVEEHDTQLLFAADGLQLTLITCYPFEELSERSKLRFVVIALPIDSASLPAESLVKLDRHDSISA</sequence>
<dbReference type="InterPro" id="IPR041999">
    <property type="entry name" value="Sortase_D_1"/>
</dbReference>
<dbReference type="CDD" id="cd05828">
    <property type="entry name" value="Sortase_D_1"/>
    <property type="match status" value="1"/>
</dbReference>
<accession>A0A1E5J1G3</accession>
<gene>
    <name evidence="3" type="ORF">BEL05_16820</name>
</gene>
<reference evidence="3 4" key="1">
    <citation type="submission" date="2016-07" db="EMBL/GenBank/DDBJ databases">
        <title>Whole-genome of two Shewanella species isolated from a digestive organ of sea cucumber Apostichopus japonicus Selenka 1867.</title>
        <authorList>
            <person name="Hong H.-H."/>
            <person name="Choi H."/>
            <person name="Cheon S."/>
            <person name="Oh J.-S."/>
            <person name="Lee H.-G."/>
            <person name="Park C."/>
        </authorList>
    </citation>
    <scope>NUCLEOTIDE SEQUENCE [LARGE SCALE GENOMIC DNA]</scope>
    <source>
        <strain evidence="3 4">CSB03KR</strain>
    </source>
</reference>